<evidence type="ECO:0000313" key="1">
    <source>
        <dbReference type="EMBL" id="KYG61541.1"/>
    </source>
</evidence>
<dbReference type="OrthoDB" id="9342562at2"/>
<dbReference type="Gene3D" id="3.40.50.150">
    <property type="entry name" value="Vaccinia Virus protein VP39"/>
    <property type="match status" value="1"/>
</dbReference>
<reference evidence="1 2" key="1">
    <citation type="submission" date="2016-03" db="EMBL/GenBank/DDBJ databases">
        <authorList>
            <person name="Ploux O."/>
        </authorList>
    </citation>
    <scope>NUCLEOTIDE SEQUENCE [LARGE SCALE GENOMIC DNA]</scope>
    <source>
        <strain evidence="1 2">R0</strain>
    </source>
</reference>
<comment type="caution">
    <text evidence="1">The sequence shown here is derived from an EMBL/GenBank/DDBJ whole genome shotgun (WGS) entry which is preliminary data.</text>
</comment>
<dbReference type="Proteomes" id="UP000075320">
    <property type="component" value="Unassembled WGS sequence"/>
</dbReference>
<evidence type="ECO:0008006" key="3">
    <source>
        <dbReference type="Google" id="ProtNLM"/>
    </source>
</evidence>
<proteinExistence type="predicted"/>
<dbReference type="PANTHER" id="PTHR20974:SF0">
    <property type="entry name" value="UPF0585 PROTEIN CG18661"/>
    <property type="match status" value="1"/>
</dbReference>
<dbReference type="InterPro" id="IPR010342">
    <property type="entry name" value="DUF938"/>
</dbReference>
<sequence>MDLPVSEAAERNKEPILKVLKQVIRASDRRLLEIGAGTGQHAVFFAPQFPQLEWTATETAAPLPLLNRRIQESQVPNLTPPRKLTVGEDSIPNRTYDVVFTANTFHIMSWKECKTLIKELSGALQEGGRVVIYGPFNYGGTYTSDSNAEFDEYIKEKFPGGGLRAFEDVSNAMAKHGFELVRDFEMPANNRTLVFRRLKYIGKK</sequence>
<dbReference type="AlphaFoldDB" id="A0A150WFF8"/>
<dbReference type="SUPFAM" id="SSF53335">
    <property type="entry name" value="S-adenosyl-L-methionine-dependent methyltransferases"/>
    <property type="match status" value="1"/>
</dbReference>
<organism evidence="1 2">
    <name type="scientific">Bdellovibrio bacteriovorus</name>
    <dbReference type="NCBI Taxonomy" id="959"/>
    <lineage>
        <taxon>Bacteria</taxon>
        <taxon>Pseudomonadati</taxon>
        <taxon>Bdellovibrionota</taxon>
        <taxon>Bdellovibrionia</taxon>
        <taxon>Bdellovibrionales</taxon>
        <taxon>Pseudobdellovibrionaceae</taxon>
        <taxon>Bdellovibrio</taxon>
    </lineage>
</organism>
<name>A0A150WFF8_BDEBC</name>
<dbReference type="Pfam" id="PF06080">
    <property type="entry name" value="DUF938"/>
    <property type="match status" value="1"/>
</dbReference>
<dbReference type="EMBL" id="LUKE01000006">
    <property type="protein sequence ID" value="KYG61541.1"/>
    <property type="molecule type" value="Genomic_DNA"/>
</dbReference>
<protein>
    <recommendedName>
        <fullName evidence="3">Methylase</fullName>
    </recommendedName>
</protein>
<gene>
    <name evidence="1" type="ORF">AZI86_17695</name>
</gene>
<dbReference type="InterPro" id="IPR029063">
    <property type="entry name" value="SAM-dependent_MTases_sf"/>
</dbReference>
<keyword evidence="2" id="KW-1185">Reference proteome</keyword>
<accession>A0A150WFF8</accession>
<dbReference type="RefSeq" id="WP_061836623.1">
    <property type="nucleotide sequence ID" value="NZ_LUKE01000006.1"/>
</dbReference>
<evidence type="ECO:0000313" key="2">
    <source>
        <dbReference type="Proteomes" id="UP000075320"/>
    </source>
</evidence>
<dbReference type="PANTHER" id="PTHR20974">
    <property type="entry name" value="UPF0585 PROTEIN CG18661"/>
    <property type="match status" value="1"/>
</dbReference>